<protein>
    <submittedName>
        <fullName evidence="1">Uncharacterized protein</fullName>
    </submittedName>
</protein>
<comment type="caution">
    <text evidence="1">The sequence shown here is derived from an EMBL/GenBank/DDBJ whole genome shotgun (WGS) entry which is preliminary data.</text>
</comment>
<dbReference type="Proteomes" id="UP000652198">
    <property type="component" value="Unassembled WGS sequence"/>
</dbReference>
<dbReference type="RefSeq" id="WP_172314351.1">
    <property type="nucleotide sequence ID" value="NZ_WOEY01000092.1"/>
</dbReference>
<dbReference type="EMBL" id="WOEY01000092">
    <property type="protein sequence ID" value="NPT44326.1"/>
    <property type="molecule type" value="Genomic_DNA"/>
</dbReference>
<organism evidence="1 2">
    <name type="scientific">Paraburkholderia solitsugae</name>
    <dbReference type="NCBI Taxonomy" id="2675748"/>
    <lineage>
        <taxon>Bacteria</taxon>
        <taxon>Pseudomonadati</taxon>
        <taxon>Pseudomonadota</taxon>
        <taxon>Betaproteobacteria</taxon>
        <taxon>Burkholderiales</taxon>
        <taxon>Burkholderiaceae</taxon>
        <taxon>Paraburkholderia</taxon>
    </lineage>
</organism>
<evidence type="ECO:0000313" key="1">
    <source>
        <dbReference type="EMBL" id="NPT44326.1"/>
    </source>
</evidence>
<proteinExistence type="predicted"/>
<evidence type="ECO:0000313" key="2">
    <source>
        <dbReference type="Proteomes" id="UP000652198"/>
    </source>
</evidence>
<gene>
    <name evidence="1" type="ORF">GNZ12_24050</name>
</gene>
<name>A0ABX2BW76_9BURK</name>
<sequence length="56" mass="6306">MKADIFPIIHAKKSAVTDRIGQVMSSVFGTSEDDFAQYRAAFEAQQRKREQPGEAF</sequence>
<reference evidence="1 2" key="1">
    <citation type="submission" date="2019-11" db="EMBL/GenBank/DDBJ databases">
        <title>Metabolism of dissolved organic matter in forest soils.</title>
        <authorList>
            <person name="Cyle K.T."/>
            <person name="Wilhelm R.C."/>
            <person name="Martinez C.E."/>
        </authorList>
    </citation>
    <scope>NUCLEOTIDE SEQUENCE [LARGE SCALE GENOMIC DNA]</scope>
    <source>
        <strain evidence="1 2">1N</strain>
    </source>
</reference>
<accession>A0ABX2BW76</accession>
<keyword evidence="2" id="KW-1185">Reference proteome</keyword>